<proteinExistence type="predicted"/>
<dbReference type="Proteomes" id="UP000319801">
    <property type="component" value="Unassembled WGS sequence"/>
</dbReference>
<evidence type="ECO:0000256" key="1">
    <source>
        <dbReference type="SAM" id="MobiDB-lite"/>
    </source>
</evidence>
<gene>
    <name evidence="3" type="ORF">Baya_4056</name>
</gene>
<dbReference type="GO" id="GO:0016020">
    <property type="term" value="C:membrane"/>
    <property type="evidence" value="ECO:0007669"/>
    <property type="project" value="InterPro"/>
</dbReference>
<evidence type="ECO:0000313" key="4">
    <source>
        <dbReference type="Proteomes" id="UP000319801"/>
    </source>
</evidence>
<evidence type="ECO:0000259" key="2">
    <source>
        <dbReference type="Pfam" id="PF06484"/>
    </source>
</evidence>
<dbReference type="OrthoDB" id="9932339at2759"/>
<organism evidence="3 4">
    <name type="scientific">Bagarius yarrelli</name>
    <name type="common">Goonch</name>
    <name type="synonym">Bagrus yarrelli</name>
    <dbReference type="NCBI Taxonomy" id="175774"/>
    <lineage>
        <taxon>Eukaryota</taxon>
        <taxon>Metazoa</taxon>
        <taxon>Chordata</taxon>
        <taxon>Craniata</taxon>
        <taxon>Vertebrata</taxon>
        <taxon>Euteleostomi</taxon>
        <taxon>Actinopterygii</taxon>
        <taxon>Neopterygii</taxon>
        <taxon>Teleostei</taxon>
        <taxon>Ostariophysi</taxon>
        <taxon>Siluriformes</taxon>
        <taxon>Sisoridae</taxon>
        <taxon>Sisorinae</taxon>
        <taxon>Bagarius</taxon>
    </lineage>
</organism>
<feature type="region of interest" description="Disordered" evidence="1">
    <location>
        <begin position="1"/>
        <end position="38"/>
    </location>
</feature>
<dbReference type="EMBL" id="VCAZ01000025">
    <property type="protein sequence ID" value="TSL04376.1"/>
    <property type="molecule type" value="Genomic_DNA"/>
</dbReference>
<comment type="caution">
    <text evidence="3">The sequence shown here is derived from an EMBL/GenBank/DDBJ whole genome shotgun (WGS) entry which is preliminary data.</text>
</comment>
<dbReference type="GO" id="GO:0007165">
    <property type="term" value="P:signal transduction"/>
    <property type="evidence" value="ECO:0007669"/>
    <property type="project" value="InterPro"/>
</dbReference>
<accession>A0A556TXG2</accession>
<keyword evidence="4" id="KW-1185">Reference proteome</keyword>
<feature type="compositionally biased region" description="Basic residues" evidence="1">
    <location>
        <begin position="1"/>
        <end position="18"/>
    </location>
</feature>
<dbReference type="Pfam" id="PF06484">
    <property type="entry name" value="Ten_N"/>
    <property type="match status" value="1"/>
</dbReference>
<protein>
    <submittedName>
        <fullName evidence="3">Teneurin-2</fullName>
    </submittedName>
</protein>
<dbReference type="InterPro" id="IPR009471">
    <property type="entry name" value="Ten_N"/>
</dbReference>
<feature type="domain" description="Teneurin N-terminal" evidence="2">
    <location>
        <begin position="10"/>
        <end position="60"/>
    </location>
</feature>
<reference evidence="3 4" key="1">
    <citation type="journal article" date="2019" name="Genome Biol. Evol.">
        <title>Whole-Genome Sequencing of the Giant Devil Catfish, Bagarius yarrelli.</title>
        <authorList>
            <person name="Jiang W."/>
            <person name="Lv Y."/>
            <person name="Cheng L."/>
            <person name="Yang K."/>
            <person name="Chao B."/>
            <person name="Wang X."/>
            <person name="Li Y."/>
            <person name="Pan X."/>
            <person name="You X."/>
            <person name="Zhang Y."/>
            <person name="Yang J."/>
            <person name="Li J."/>
            <person name="Zhang X."/>
            <person name="Liu S."/>
            <person name="Sun C."/>
            <person name="Yang J."/>
            <person name="Shi Q."/>
        </authorList>
    </citation>
    <scope>NUCLEOTIDE SEQUENCE [LARGE SCALE GENOMIC DNA]</scope>
    <source>
        <strain evidence="3">JWS20170419001</strain>
        <tissue evidence="3">Muscle</tissue>
    </source>
</reference>
<sequence>MDIKEKRQRSLTRSRCRKEPRYTTSSMDAAEHHVHPQKCYGSSETLQSYEQDARLHYGPETVEYAEQVYAVGPLGVPAGGVKWPEQFSRNIGSVIAGGLGLRGLEGPHVLTG</sequence>
<name>A0A556TXG2_BAGYA</name>
<evidence type="ECO:0000313" key="3">
    <source>
        <dbReference type="EMBL" id="TSL04376.1"/>
    </source>
</evidence>
<dbReference type="AlphaFoldDB" id="A0A556TXG2"/>